<sequence>MYGTTQALIVAAIALQASANPVGLFERQVSSTIAHITPTFSSLPVSVSLPASVVTITTTAPISEATVPSFPFPGSNGTYYICSFPSTNTTTNPTEPVTSTATPTATVSVTSTGNVLAPRAVTSISVSASNSTSSVSPSATKPVIITSYSSAVPIATPTTFTVVGASTTAIIECIPVPTGAYPQPPSPGINSTVSPGPLSTVTASILTSTAPTLSSPSSTAI</sequence>
<dbReference type="Proteomes" id="UP000027456">
    <property type="component" value="Unassembled WGS sequence"/>
</dbReference>
<dbReference type="AlphaFoldDB" id="A0A074RXQ4"/>
<reference evidence="2 3" key="1">
    <citation type="submission" date="2013-12" db="EMBL/GenBank/DDBJ databases">
        <authorList>
            <person name="Cubeta M."/>
            <person name="Pakala S."/>
            <person name="Fedorova N."/>
            <person name="Thomas E."/>
            <person name="Dean R."/>
            <person name="Jabaji S."/>
            <person name="Neate S."/>
            <person name="Toda T."/>
            <person name="Tavantzis S."/>
            <person name="Vilgalys R."/>
            <person name="Bharathan N."/>
            <person name="Pakala S."/>
            <person name="Losada L.S."/>
            <person name="Zafar N."/>
            <person name="Nierman W."/>
        </authorList>
    </citation>
    <scope>NUCLEOTIDE SEQUENCE [LARGE SCALE GENOMIC DNA]</scope>
    <source>
        <strain evidence="2 3">123E</strain>
    </source>
</reference>
<dbReference type="OrthoDB" id="3267493at2759"/>
<evidence type="ECO:0008006" key="4">
    <source>
        <dbReference type="Google" id="ProtNLM"/>
    </source>
</evidence>
<name>A0A074RXQ4_9AGAM</name>
<keyword evidence="3" id="KW-1185">Reference proteome</keyword>
<comment type="caution">
    <text evidence="2">The sequence shown here is derived from an EMBL/GenBank/DDBJ whole genome shotgun (WGS) entry which is preliminary data.</text>
</comment>
<dbReference type="HOGENOM" id="CLU_1251279_0_0_1"/>
<dbReference type="EMBL" id="AZST01000285">
    <property type="protein sequence ID" value="KEP50110.1"/>
    <property type="molecule type" value="Genomic_DNA"/>
</dbReference>
<feature type="chain" id="PRO_5001698204" description="Transmembrane protein" evidence="1">
    <location>
        <begin position="20"/>
        <end position="221"/>
    </location>
</feature>
<organism evidence="2 3">
    <name type="scientific">Rhizoctonia solani 123E</name>
    <dbReference type="NCBI Taxonomy" id="1423351"/>
    <lineage>
        <taxon>Eukaryota</taxon>
        <taxon>Fungi</taxon>
        <taxon>Dikarya</taxon>
        <taxon>Basidiomycota</taxon>
        <taxon>Agaricomycotina</taxon>
        <taxon>Agaricomycetes</taxon>
        <taxon>Cantharellales</taxon>
        <taxon>Ceratobasidiaceae</taxon>
        <taxon>Rhizoctonia</taxon>
    </lineage>
</organism>
<feature type="signal peptide" evidence="1">
    <location>
        <begin position="1"/>
        <end position="19"/>
    </location>
</feature>
<proteinExistence type="predicted"/>
<protein>
    <recommendedName>
        <fullName evidence="4">Transmembrane protein</fullName>
    </recommendedName>
</protein>
<gene>
    <name evidence="2" type="ORF">V565_086420</name>
</gene>
<evidence type="ECO:0000256" key="1">
    <source>
        <dbReference type="SAM" id="SignalP"/>
    </source>
</evidence>
<keyword evidence="1" id="KW-0732">Signal</keyword>
<evidence type="ECO:0000313" key="2">
    <source>
        <dbReference type="EMBL" id="KEP50110.1"/>
    </source>
</evidence>
<accession>A0A074RXQ4</accession>
<evidence type="ECO:0000313" key="3">
    <source>
        <dbReference type="Proteomes" id="UP000027456"/>
    </source>
</evidence>